<dbReference type="AlphaFoldDB" id="A0A8W8MUC9"/>
<evidence type="ECO:0000313" key="2">
    <source>
        <dbReference type="EnsemblMetazoa" id="G35379.1:cds"/>
    </source>
</evidence>
<keyword evidence="3" id="KW-1185">Reference proteome</keyword>
<organism evidence="2 3">
    <name type="scientific">Magallana gigas</name>
    <name type="common">Pacific oyster</name>
    <name type="synonym">Crassostrea gigas</name>
    <dbReference type="NCBI Taxonomy" id="29159"/>
    <lineage>
        <taxon>Eukaryota</taxon>
        <taxon>Metazoa</taxon>
        <taxon>Spiralia</taxon>
        <taxon>Lophotrochozoa</taxon>
        <taxon>Mollusca</taxon>
        <taxon>Bivalvia</taxon>
        <taxon>Autobranchia</taxon>
        <taxon>Pteriomorphia</taxon>
        <taxon>Ostreida</taxon>
        <taxon>Ostreoidea</taxon>
        <taxon>Ostreidae</taxon>
        <taxon>Magallana</taxon>
    </lineage>
</organism>
<reference evidence="2" key="1">
    <citation type="submission" date="2022-08" db="UniProtKB">
        <authorList>
            <consortium name="EnsemblMetazoa"/>
        </authorList>
    </citation>
    <scope>IDENTIFICATION</scope>
    <source>
        <strain evidence="2">05x7-T-G4-1.051#20</strain>
    </source>
</reference>
<sequence>MGNHHTNHDETKQKSSPESHGGGVSSRSSVFGSSAKLNSACLIKLFQKLELTADEQNRHPGELSRATFEVSLWGLGKILAW</sequence>
<evidence type="ECO:0000256" key="1">
    <source>
        <dbReference type="SAM" id="MobiDB-lite"/>
    </source>
</evidence>
<feature type="compositionally biased region" description="Basic and acidic residues" evidence="1">
    <location>
        <begin position="1"/>
        <end position="17"/>
    </location>
</feature>
<dbReference type="Proteomes" id="UP000005408">
    <property type="component" value="Unassembled WGS sequence"/>
</dbReference>
<accession>A0A8W8MUC9</accession>
<name>A0A8W8MUC9_MAGGI</name>
<evidence type="ECO:0000313" key="3">
    <source>
        <dbReference type="Proteomes" id="UP000005408"/>
    </source>
</evidence>
<feature type="region of interest" description="Disordered" evidence="1">
    <location>
        <begin position="1"/>
        <end position="31"/>
    </location>
</feature>
<proteinExistence type="predicted"/>
<protein>
    <submittedName>
        <fullName evidence="2">Uncharacterized protein</fullName>
    </submittedName>
</protein>
<dbReference type="EnsemblMetazoa" id="G35379.1">
    <property type="protein sequence ID" value="G35379.1:cds"/>
    <property type="gene ID" value="G35379"/>
</dbReference>